<dbReference type="eggNOG" id="arCOG02037">
    <property type="taxonomic scope" value="Archaea"/>
</dbReference>
<feature type="domain" description="Transcription regulator TrmB N-terminal" evidence="1">
    <location>
        <begin position="9"/>
        <end position="75"/>
    </location>
</feature>
<organism evidence="2 3">
    <name type="scientific">Methanolacinia petrolearia (strain DSM 11571 / OCM 486 / SEBR 4847)</name>
    <name type="common">Methanoplanus petrolearius</name>
    <dbReference type="NCBI Taxonomy" id="679926"/>
    <lineage>
        <taxon>Archaea</taxon>
        <taxon>Methanobacteriati</taxon>
        <taxon>Methanobacteriota</taxon>
        <taxon>Stenosarchaea group</taxon>
        <taxon>Methanomicrobia</taxon>
        <taxon>Methanomicrobiales</taxon>
        <taxon>Methanomicrobiaceae</taxon>
        <taxon>Methanolacinia</taxon>
    </lineage>
</organism>
<dbReference type="PANTHER" id="PTHR34293">
    <property type="entry name" value="HTH-TYPE TRANSCRIPTIONAL REGULATOR TRMBL2"/>
    <property type="match status" value="1"/>
</dbReference>
<dbReference type="PANTHER" id="PTHR34293:SF1">
    <property type="entry name" value="HTH-TYPE TRANSCRIPTIONAL REGULATOR TRMBL2"/>
    <property type="match status" value="1"/>
</dbReference>
<dbReference type="SUPFAM" id="SSF46785">
    <property type="entry name" value="Winged helix' DNA-binding domain"/>
    <property type="match status" value="1"/>
</dbReference>
<evidence type="ECO:0000313" key="2">
    <source>
        <dbReference type="EMBL" id="ADN35850.1"/>
    </source>
</evidence>
<dbReference type="InterPro" id="IPR051797">
    <property type="entry name" value="TrmB-like"/>
</dbReference>
<protein>
    <submittedName>
        <fullName evidence="2">Transcriptional regulator, TrmB</fullName>
    </submittedName>
</protein>
<gene>
    <name evidence="2" type="ordered locus">Mpet_1083</name>
</gene>
<name>E1RKJ7_METP4</name>
<dbReference type="OrthoDB" id="30795at2157"/>
<dbReference type="STRING" id="679926.Mpet_1083"/>
<evidence type="ECO:0000259" key="1">
    <source>
        <dbReference type="Pfam" id="PF01978"/>
    </source>
</evidence>
<accession>E1RKJ7</accession>
<dbReference type="InterPro" id="IPR002831">
    <property type="entry name" value="Tscrpt_reg_TrmB_N"/>
</dbReference>
<reference evidence="2 3" key="1">
    <citation type="journal article" date="2010" name="Stand. Genomic Sci.">
        <title>Complete genome sequence of Methanoplanus petrolearius type strain (SEBR 4847).</title>
        <authorList>
            <person name="Brambilla E."/>
            <person name="Djao O.D."/>
            <person name="Daligault H."/>
            <person name="Lapidus A."/>
            <person name="Lucas S."/>
            <person name="Hammon N."/>
            <person name="Nolan M."/>
            <person name="Tice H."/>
            <person name="Cheng J.F."/>
            <person name="Han C."/>
            <person name="Tapia R."/>
            <person name="Goodwin L."/>
            <person name="Pitluck S."/>
            <person name="Liolios K."/>
            <person name="Ivanova N."/>
            <person name="Mavromatis K."/>
            <person name="Mikhailova N."/>
            <person name="Pati A."/>
            <person name="Chen A."/>
            <person name="Palaniappan K."/>
            <person name="Land M."/>
            <person name="Hauser L."/>
            <person name="Chang Y.J."/>
            <person name="Jeffries C.D."/>
            <person name="Rohde M."/>
            <person name="Spring S."/>
            <person name="Sikorski J."/>
            <person name="Goker M."/>
            <person name="Woyke T."/>
            <person name="Bristow J."/>
            <person name="Eisen J.A."/>
            <person name="Markowitz V."/>
            <person name="Hugenholtz P."/>
            <person name="Kyrpides N.C."/>
            <person name="Klenk H.P."/>
        </authorList>
    </citation>
    <scope>NUCLEOTIDE SEQUENCE [LARGE SCALE GENOMIC DNA]</scope>
    <source>
        <strain evidence="3">DSM 11571 / OCM 486 / SEBR 4847</strain>
    </source>
</reference>
<dbReference type="KEGG" id="mpi:Mpet_1083"/>
<dbReference type="EMBL" id="CP002117">
    <property type="protein sequence ID" value="ADN35850.1"/>
    <property type="molecule type" value="Genomic_DNA"/>
</dbReference>
<dbReference type="GeneID" id="9743548"/>
<dbReference type="Gene3D" id="1.10.10.10">
    <property type="entry name" value="Winged helix-like DNA-binding domain superfamily/Winged helix DNA-binding domain"/>
    <property type="match status" value="1"/>
</dbReference>
<dbReference type="RefSeq" id="WP_013329028.1">
    <property type="nucleotide sequence ID" value="NC_014507.1"/>
</dbReference>
<dbReference type="Proteomes" id="UP000006565">
    <property type="component" value="Chromosome"/>
</dbReference>
<keyword evidence="3" id="KW-1185">Reference proteome</keyword>
<sequence>MNEKLIGSLLKLGFTEYEARAYLVIIQLNLSSANEIIELSGLPRGKIYSTLNQLAGKGYIGVNEGNPALYYPVNPVETIALLKKQVLADFSELEEDIIAMSRRNNLKPSLFWDIPNPANIENKLRNFLKGAKNDIFILLDDPEMYPLIESELFKIRKKIKISILVPEDLKALENKFKFHIMNEKLINFFDEMDGLIGDDLPKNFPKKGPSVLIIIDSRKSLVAIHESSGYLVGISYDIIFTYNQKKIIELLAPEVFGKK</sequence>
<dbReference type="Pfam" id="PF01978">
    <property type="entry name" value="TrmB"/>
    <property type="match status" value="1"/>
</dbReference>
<evidence type="ECO:0000313" key="3">
    <source>
        <dbReference type="Proteomes" id="UP000006565"/>
    </source>
</evidence>
<dbReference type="InterPro" id="IPR036390">
    <property type="entry name" value="WH_DNA-bd_sf"/>
</dbReference>
<dbReference type="InterPro" id="IPR036388">
    <property type="entry name" value="WH-like_DNA-bd_sf"/>
</dbReference>
<dbReference type="AlphaFoldDB" id="E1RKJ7"/>
<dbReference type="HOGENOM" id="CLU_072493_2_0_2"/>
<proteinExistence type="predicted"/>